<dbReference type="InterPro" id="IPR011333">
    <property type="entry name" value="SKP1/BTB/POZ_sf"/>
</dbReference>
<dbReference type="InterPro" id="IPR000210">
    <property type="entry name" value="BTB/POZ_dom"/>
</dbReference>
<reference evidence="2 3" key="1">
    <citation type="journal article" date="2016" name="Genome Biol. Evol.">
        <title>Gene Family Evolution Reflects Adaptation to Soil Environmental Stressors in the Genome of the Collembolan Orchesella cincta.</title>
        <authorList>
            <person name="Faddeeva-Vakhrusheva A."/>
            <person name="Derks M.F."/>
            <person name="Anvar S.Y."/>
            <person name="Agamennone V."/>
            <person name="Suring W."/>
            <person name="Smit S."/>
            <person name="van Straalen N.M."/>
            <person name="Roelofs D."/>
        </authorList>
    </citation>
    <scope>NUCLEOTIDE SEQUENCE [LARGE SCALE GENOMIC DNA]</scope>
    <source>
        <tissue evidence="2">Mixed pool</tissue>
    </source>
</reference>
<dbReference type="Gene3D" id="3.30.710.10">
    <property type="entry name" value="Potassium Channel Kv1.1, Chain A"/>
    <property type="match status" value="1"/>
</dbReference>
<evidence type="ECO:0000259" key="1">
    <source>
        <dbReference type="PROSITE" id="PS50097"/>
    </source>
</evidence>
<dbReference type="SMART" id="SM00225">
    <property type="entry name" value="BTB"/>
    <property type="match status" value="1"/>
</dbReference>
<feature type="domain" description="BTB" evidence="1">
    <location>
        <begin position="212"/>
        <end position="281"/>
    </location>
</feature>
<name>A0A1D2N5Q4_ORCCI</name>
<sequence length="407" mass="46934">MGVFLLEDASFTVSFNSSHQILQTSQVFHYVGEFRRQAYIKAIDDTPQSKNLVRVINSCVEADEAWLLRTRLIIDNRKKEGSMPYCNVVHAKVEGSFFPNLYRSLDSDLSIDVAIKLFRCGLDSAGKPNNTSLEIHIRDMNYFDGRWARGSARMVTWRPYLESYFAPKRSQRINGTITIQAFPRSYIILPINSRPFLDTPGFGFNIDDADTKDFKLKGNDGIEVWCHKKLLEGCCKLFATLLSDDRWAAGQNNEYTFQDYSGPILEAFVQYMYTSSTAAPSRHPAIALGLLELAHVYEVDGLESLMIAVLQGQPWIWFDVLTAWSVYVLSTQRLTFRDNQHDYRGLKEKARGVIQTFLRRSFVVRNESRYRLRNREESEETIIFKEEVKKNRQAFAVQFNVDPNSFL</sequence>
<proteinExistence type="predicted"/>
<dbReference type="SUPFAM" id="SSF54695">
    <property type="entry name" value="POZ domain"/>
    <property type="match status" value="1"/>
</dbReference>
<dbReference type="Proteomes" id="UP000094527">
    <property type="component" value="Unassembled WGS sequence"/>
</dbReference>
<keyword evidence="3" id="KW-1185">Reference proteome</keyword>
<comment type="caution">
    <text evidence="2">The sequence shown here is derived from an EMBL/GenBank/DDBJ whole genome shotgun (WGS) entry which is preliminary data.</text>
</comment>
<dbReference type="PROSITE" id="PS50097">
    <property type="entry name" value="BTB"/>
    <property type="match status" value="1"/>
</dbReference>
<dbReference type="Pfam" id="PF00651">
    <property type="entry name" value="BTB"/>
    <property type="match status" value="1"/>
</dbReference>
<accession>A0A1D2N5Q4</accession>
<evidence type="ECO:0000313" key="3">
    <source>
        <dbReference type="Proteomes" id="UP000094527"/>
    </source>
</evidence>
<dbReference type="EMBL" id="LJIJ01000198">
    <property type="protein sequence ID" value="ODN00584.1"/>
    <property type="molecule type" value="Genomic_DNA"/>
</dbReference>
<protein>
    <submittedName>
        <fullName evidence="2">RCC1 and BTB domain-containing protein 2</fullName>
    </submittedName>
</protein>
<gene>
    <name evidence="2" type="ORF">Ocin01_06101</name>
</gene>
<evidence type="ECO:0000313" key="2">
    <source>
        <dbReference type="EMBL" id="ODN00584.1"/>
    </source>
</evidence>
<dbReference type="AlphaFoldDB" id="A0A1D2N5Q4"/>
<organism evidence="2 3">
    <name type="scientific">Orchesella cincta</name>
    <name type="common">Springtail</name>
    <name type="synonym">Podura cincta</name>
    <dbReference type="NCBI Taxonomy" id="48709"/>
    <lineage>
        <taxon>Eukaryota</taxon>
        <taxon>Metazoa</taxon>
        <taxon>Ecdysozoa</taxon>
        <taxon>Arthropoda</taxon>
        <taxon>Hexapoda</taxon>
        <taxon>Collembola</taxon>
        <taxon>Entomobryomorpha</taxon>
        <taxon>Entomobryoidea</taxon>
        <taxon>Orchesellidae</taxon>
        <taxon>Orchesellinae</taxon>
        <taxon>Orchesella</taxon>
    </lineage>
</organism>